<dbReference type="SUPFAM" id="SSF46785">
    <property type="entry name" value="Winged helix' DNA-binding domain"/>
    <property type="match status" value="1"/>
</dbReference>
<name>A0A810N830_9ACTN</name>
<dbReference type="AlphaFoldDB" id="A0A810N830"/>
<dbReference type="InterPro" id="IPR036388">
    <property type="entry name" value="WH-like_DNA-bd_sf"/>
</dbReference>
<dbReference type="PANTHER" id="PTHR33204">
    <property type="entry name" value="TRANSCRIPTIONAL REGULATOR, MARR FAMILY"/>
    <property type="match status" value="1"/>
</dbReference>
<dbReference type="InterPro" id="IPR002577">
    <property type="entry name" value="HTH_HxlR"/>
</dbReference>
<dbReference type="GO" id="GO:0003677">
    <property type="term" value="F:DNA binding"/>
    <property type="evidence" value="ECO:0007669"/>
    <property type="project" value="UniProtKB-KW"/>
</dbReference>
<feature type="domain" description="HTH hxlR-type" evidence="4">
    <location>
        <begin position="22"/>
        <end position="120"/>
    </location>
</feature>
<evidence type="ECO:0000256" key="1">
    <source>
        <dbReference type="ARBA" id="ARBA00023015"/>
    </source>
</evidence>
<keyword evidence="2" id="KW-0238">DNA-binding</keyword>
<dbReference type="Proteomes" id="UP000680866">
    <property type="component" value="Chromosome"/>
</dbReference>
<evidence type="ECO:0000256" key="2">
    <source>
        <dbReference type="ARBA" id="ARBA00023125"/>
    </source>
</evidence>
<keyword evidence="3" id="KW-0804">Transcription</keyword>
<organism evidence="5 6">
    <name type="scientific">Polymorphospora rubra</name>
    <dbReference type="NCBI Taxonomy" id="338584"/>
    <lineage>
        <taxon>Bacteria</taxon>
        <taxon>Bacillati</taxon>
        <taxon>Actinomycetota</taxon>
        <taxon>Actinomycetes</taxon>
        <taxon>Micromonosporales</taxon>
        <taxon>Micromonosporaceae</taxon>
        <taxon>Polymorphospora</taxon>
    </lineage>
</organism>
<evidence type="ECO:0000313" key="5">
    <source>
        <dbReference type="EMBL" id="BCJ69170.1"/>
    </source>
</evidence>
<sequence length="128" mass="13812">MTGAPIPAAVDDPAGVRTRAETTAREVFAAIGTKWALDAVDALGSGTLRFTELQRELPGISHKMLTQTLRALERDGIVDRTVHPTVPPRVDYRLTAAGRGLRDIVNGMCDWSGRYLDEILAARTRAGG</sequence>
<dbReference type="InterPro" id="IPR036390">
    <property type="entry name" value="WH_DNA-bd_sf"/>
</dbReference>
<evidence type="ECO:0000313" key="6">
    <source>
        <dbReference type="Proteomes" id="UP000680866"/>
    </source>
</evidence>
<gene>
    <name evidence="5" type="ORF">Prubr_61910</name>
</gene>
<dbReference type="EMBL" id="AP023359">
    <property type="protein sequence ID" value="BCJ69170.1"/>
    <property type="molecule type" value="Genomic_DNA"/>
</dbReference>
<dbReference type="PROSITE" id="PS51118">
    <property type="entry name" value="HTH_HXLR"/>
    <property type="match status" value="1"/>
</dbReference>
<dbReference type="PANTHER" id="PTHR33204:SF39">
    <property type="entry name" value="TRANSCRIPTIONAL REGULATORY PROTEIN"/>
    <property type="match status" value="1"/>
</dbReference>
<proteinExistence type="predicted"/>
<dbReference type="KEGG" id="pry:Prubr_61910"/>
<keyword evidence="1" id="KW-0805">Transcription regulation</keyword>
<dbReference type="RefSeq" id="WP_246567849.1">
    <property type="nucleotide sequence ID" value="NZ_AP023359.1"/>
</dbReference>
<reference evidence="5" key="1">
    <citation type="submission" date="2020-08" db="EMBL/GenBank/DDBJ databases">
        <title>Whole genome shotgun sequence of Polymorphospora rubra NBRC 101157.</title>
        <authorList>
            <person name="Komaki H."/>
            <person name="Tamura T."/>
        </authorList>
    </citation>
    <scope>NUCLEOTIDE SEQUENCE</scope>
    <source>
        <strain evidence="5">NBRC 101157</strain>
    </source>
</reference>
<dbReference type="Gene3D" id="1.10.10.10">
    <property type="entry name" value="Winged helix-like DNA-binding domain superfamily/Winged helix DNA-binding domain"/>
    <property type="match status" value="1"/>
</dbReference>
<dbReference type="Pfam" id="PF01638">
    <property type="entry name" value="HxlR"/>
    <property type="match status" value="1"/>
</dbReference>
<accession>A0A810N830</accession>
<protein>
    <submittedName>
        <fullName evidence="5">HxlR family transcriptional regulator</fullName>
    </submittedName>
</protein>
<keyword evidence="6" id="KW-1185">Reference proteome</keyword>
<evidence type="ECO:0000259" key="4">
    <source>
        <dbReference type="PROSITE" id="PS51118"/>
    </source>
</evidence>
<evidence type="ECO:0000256" key="3">
    <source>
        <dbReference type="ARBA" id="ARBA00023163"/>
    </source>
</evidence>